<evidence type="ECO:0000256" key="4">
    <source>
        <dbReference type="ARBA" id="ARBA00023163"/>
    </source>
</evidence>
<dbReference type="InterPro" id="IPR036093">
    <property type="entry name" value="NAC_dom_sf"/>
</dbReference>
<evidence type="ECO:0000256" key="1">
    <source>
        <dbReference type="ARBA" id="ARBA00004123"/>
    </source>
</evidence>
<dbReference type="PROSITE" id="PS51005">
    <property type="entry name" value="NAC"/>
    <property type="match status" value="1"/>
</dbReference>
<dbReference type="SUPFAM" id="SSF101941">
    <property type="entry name" value="NAC domain"/>
    <property type="match status" value="1"/>
</dbReference>
<evidence type="ECO:0000259" key="6">
    <source>
        <dbReference type="PROSITE" id="PS51005"/>
    </source>
</evidence>
<dbReference type="Pfam" id="PF02365">
    <property type="entry name" value="NAM"/>
    <property type="match status" value="1"/>
</dbReference>
<name>A0A5B9G0L2_BETPL</name>
<evidence type="ECO:0000313" key="7">
    <source>
        <dbReference type="EMBL" id="QEE59977.1"/>
    </source>
</evidence>
<dbReference type="FunFam" id="2.170.150.80:FF:000002">
    <property type="entry name" value="Nac domain-containing protein 86"/>
    <property type="match status" value="1"/>
</dbReference>
<keyword evidence="2" id="KW-0805">Transcription regulation</keyword>
<keyword evidence="4" id="KW-0804">Transcription</keyword>
<sequence length="334" mass="37220">MGKASLMVPGFRFHPTDVELVMYYLKRKVMGKRLCFEAIAEVDIYKFAPWDLPDKSLLKGGDLIWYFFCPVEKKYSSGARMNRATEFGYWKTTGIDRRVHYNKELVGSIKTLIFHRGKAPQGERTDWVMHEYRLEDKKLEGKGVVQNAYVLCMIFQKEGVGPKNGAQYGALFKEEDWDDDEEVECVRAGPSAGLSTPTCALPNNHSSSVAIDTPSYLGGLVSGSCSCLSQTVPAHFEGLTTDCSNDAVNQDLGDSDILPEALANCDDIFALLESFTEDKTLISIDDDKNKELSHDGNAEATLDNHKDLGYLGHTTGLSEDGYNLDQYFNVTDLE</sequence>
<organism evidence="7">
    <name type="scientific">Betula platyphylla</name>
    <name type="common">Asian white birch</name>
    <dbReference type="NCBI Taxonomy" id="78630"/>
    <lineage>
        <taxon>Eukaryota</taxon>
        <taxon>Viridiplantae</taxon>
        <taxon>Streptophyta</taxon>
        <taxon>Embryophyta</taxon>
        <taxon>Tracheophyta</taxon>
        <taxon>Spermatophyta</taxon>
        <taxon>Magnoliopsida</taxon>
        <taxon>eudicotyledons</taxon>
        <taxon>Gunneridae</taxon>
        <taxon>Pentapetalae</taxon>
        <taxon>rosids</taxon>
        <taxon>fabids</taxon>
        <taxon>Fagales</taxon>
        <taxon>Betulaceae</taxon>
        <taxon>Betula</taxon>
    </lineage>
</organism>
<evidence type="ECO:0000256" key="3">
    <source>
        <dbReference type="ARBA" id="ARBA00023125"/>
    </source>
</evidence>
<dbReference type="PANTHER" id="PTHR31744:SF210">
    <property type="entry name" value="NAC DOMAIN-CONTAINING PROTEIN 86-LIKE"/>
    <property type="match status" value="1"/>
</dbReference>
<dbReference type="GO" id="GO:0005634">
    <property type="term" value="C:nucleus"/>
    <property type="evidence" value="ECO:0007669"/>
    <property type="project" value="UniProtKB-SubCell"/>
</dbReference>
<keyword evidence="3" id="KW-0238">DNA-binding</keyword>
<accession>A0A5B9G0L2</accession>
<protein>
    <recommendedName>
        <fullName evidence="6">NAC domain-containing protein</fullName>
    </recommendedName>
</protein>
<comment type="subcellular location">
    <subcellularLocation>
        <location evidence="1">Nucleus</location>
    </subcellularLocation>
</comment>
<dbReference type="InterPro" id="IPR003441">
    <property type="entry name" value="NAC-dom"/>
</dbReference>
<dbReference type="EMBL" id="MK451894">
    <property type="protein sequence ID" value="QEE59977.1"/>
    <property type="molecule type" value="mRNA"/>
</dbReference>
<proteinExistence type="evidence at transcript level"/>
<dbReference type="GO" id="GO:0003677">
    <property type="term" value="F:DNA binding"/>
    <property type="evidence" value="ECO:0007669"/>
    <property type="project" value="UniProtKB-KW"/>
</dbReference>
<reference evidence="7" key="1">
    <citation type="submission" date="2019-01" db="EMBL/GenBank/DDBJ databases">
        <authorList>
            <person name="Zhao H."/>
        </authorList>
    </citation>
    <scope>NUCLEOTIDE SEQUENCE</scope>
</reference>
<evidence type="ECO:0000256" key="5">
    <source>
        <dbReference type="ARBA" id="ARBA00023242"/>
    </source>
</evidence>
<evidence type="ECO:0000256" key="2">
    <source>
        <dbReference type="ARBA" id="ARBA00023015"/>
    </source>
</evidence>
<dbReference type="Gene3D" id="2.170.150.80">
    <property type="entry name" value="NAC domain"/>
    <property type="match status" value="1"/>
</dbReference>
<dbReference type="PANTHER" id="PTHR31744">
    <property type="entry name" value="PROTEIN CUP-SHAPED COTYLEDON 2-RELATED"/>
    <property type="match status" value="1"/>
</dbReference>
<keyword evidence="5" id="KW-0539">Nucleus</keyword>
<dbReference type="AlphaFoldDB" id="A0A5B9G0L2"/>
<feature type="domain" description="NAC" evidence="6">
    <location>
        <begin position="7"/>
        <end position="157"/>
    </location>
</feature>
<dbReference type="GO" id="GO:0006355">
    <property type="term" value="P:regulation of DNA-templated transcription"/>
    <property type="evidence" value="ECO:0007669"/>
    <property type="project" value="InterPro"/>
</dbReference>